<dbReference type="AlphaFoldDB" id="A0A5M8PLZ6"/>
<sequence length="183" mass="20901">MEVPASLPMPSWLYEWATGLNARLFQWATGRLPASSVTLQAVRIPADGSAPHIIQLSTVDVHAAGNVDCCFGHIPDFRPYWGKNLGWQWRDVIQFTARDQSLPGLNGLYFGWKSFAMEMLPLSKYTGFCGDAFIVKAVAREYAEDEWMEEYDEYGRARYDDVFPDAFLESPLLKMVLERLHDR</sequence>
<organism evidence="1 2">
    <name type="scientific">Lasallia pustulata</name>
    <dbReference type="NCBI Taxonomy" id="136370"/>
    <lineage>
        <taxon>Eukaryota</taxon>
        <taxon>Fungi</taxon>
        <taxon>Dikarya</taxon>
        <taxon>Ascomycota</taxon>
        <taxon>Pezizomycotina</taxon>
        <taxon>Lecanoromycetes</taxon>
        <taxon>OSLEUM clade</taxon>
        <taxon>Umbilicariomycetidae</taxon>
        <taxon>Umbilicariales</taxon>
        <taxon>Umbilicariaceae</taxon>
        <taxon>Lasallia</taxon>
    </lineage>
</organism>
<dbReference type="Proteomes" id="UP000324767">
    <property type="component" value="Unassembled WGS sequence"/>
</dbReference>
<comment type="caution">
    <text evidence="1">The sequence shown here is derived from an EMBL/GenBank/DDBJ whole genome shotgun (WGS) entry which is preliminary data.</text>
</comment>
<gene>
    <name evidence="1" type="ORF">FRX48_06511</name>
</gene>
<protein>
    <submittedName>
        <fullName evidence="1">Uncharacterized protein</fullName>
    </submittedName>
</protein>
<dbReference type="EMBL" id="VXIT01000010">
    <property type="protein sequence ID" value="KAA6409898.1"/>
    <property type="molecule type" value="Genomic_DNA"/>
</dbReference>
<name>A0A5M8PLZ6_9LECA</name>
<accession>A0A5M8PLZ6</accession>
<reference evidence="1 2" key="1">
    <citation type="submission" date="2019-09" db="EMBL/GenBank/DDBJ databases">
        <title>The hologenome of the rock-dwelling lichen Lasallia pustulata.</title>
        <authorList>
            <person name="Greshake Tzovaras B."/>
            <person name="Segers F."/>
            <person name="Bicker A."/>
            <person name="Dal Grande F."/>
            <person name="Otte J."/>
            <person name="Hankeln T."/>
            <person name="Schmitt I."/>
            <person name="Ebersberger I."/>
        </authorList>
    </citation>
    <scope>NUCLEOTIDE SEQUENCE [LARGE SCALE GENOMIC DNA]</scope>
    <source>
        <strain evidence="1">A1-1</strain>
    </source>
</reference>
<dbReference type="OrthoDB" id="3480872at2759"/>
<proteinExistence type="predicted"/>
<evidence type="ECO:0000313" key="2">
    <source>
        <dbReference type="Proteomes" id="UP000324767"/>
    </source>
</evidence>
<evidence type="ECO:0000313" key="1">
    <source>
        <dbReference type="EMBL" id="KAA6409898.1"/>
    </source>
</evidence>